<reference evidence="12" key="1">
    <citation type="journal article" date="2021" name="PeerJ">
        <title>Extensive microbial diversity within the chicken gut microbiome revealed by metagenomics and culture.</title>
        <authorList>
            <person name="Gilroy R."/>
            <person name="Ravi A."/>
            <person name="Getino M."/>
            <person name="Pursley I."/>
            <person name="Horton D.L."/>
            <person name="Alikhan N.F."/>
            <person name="Baker D."/>
            <person name="Gharbi K."/>
            <person name="Hall N."/>
            <person name="Watson M."/>
            <person name="Adriaenssens E.M."/>
            <person name="Foster-Nyarko E."/>
            <person name="Jarju S."/>
            <person name="Secka A."/>
            <person name="Antonio M."/>
            <person name="Oren A."/>
            <person name="Chaudhuri R.R."/>
            <person name="La Ragione R."/>
            <person name="Hildebrand F."/>
            <person name="Pallen M.J."/>
        </authorList>
    </citation>
    <scope>NUCLEOTIDE SEQUENCE</scope>
    <source>
        <strain evidence="12">CHK180-15479</strain>
    </source>
</reference>
<evidence type="ECO:0000256" key="9">
    <source>
        <dbReference type="RuleBase" id="RU003945"/>
    </source>
</evidence>
<keyword evidence="8" id="KW-0143">Chaperone</keyword>
<evidence type="ECO:0000313" key="13">
    <source>
        <dbReference type="Proteomes" id="UP000823910"/>
    </source>
</evidence>
<evidence type="ECO:0000256" key="10">
    <source>
        <dbReference type="SAM" id="Phobius"/>
    </source>
</evidence>
<organism evidence="12 13">
    <name type="scientific">Candidatus Enterocloster excrementipullorum</name>
    <dbReference type="NCBI Taxonomy" id="2838559"/>
    <lineage>
        <taxon>Bacteria</taxon>
        <taxon>Bacillati</taxon>
        <taxon>Bacillota</taxon>
        <taxon>Clostridia</taxon>
        <taxon>Lachnospirales</taxon>
        <taxon>Lachnospiraceae</taxon>
        <taxon>Enterocloster</taxon>
    </lineage>
</organism>
<feature type="domain" description="Membrane insertase YidC/Oxa/ALB C-terminal" evidence="11">
    <location>
        <begin position="45"/>
        <end position="345"/>
    </location>
</feature>
<dbReference type="InterPro" id="IPR001708">
    <property type="entry name" value="YidC/ALB3/OXA1/COX18"/>
</dbReference>
<proteinExistence type="inferred from homology"/>
<protein>
    <submittedName>
        <fullName evidence="12">YidC/Oxa1 family membrane protein insertase</fullName>
    </submittedName>
</protein>
<dbReference type="GO" id="GO:0015031">
    <property type="term" value="P:protein transport"/>
    <property type="evidence" value="ECO:0007669"/>
    <property type="project" value="UniProtKB-KW"/>
</dbReference>
<keyword evidence="3" id="KW-1003">Cell membrane</keyword>
<evidence type="ECO:0000313" key="12">
    <source>
        <dbReference type="EMBL" id="HJC04901.1"/>
    </source>
</evidence>
<evidence type="ECO:0000256" key="2">
    <source>
        <dbReference type="ARBA" id="ARBA00022448"/>
    </source>
</evidence>
<dbReference type="NCBIfam" id="TIGR03592">
    <property type="entry name" value="yidC_oxa1_cterm"/>
    <property type="match status" value="1"/>
</dbReference>
<keyword evidence="4 9" id="KW-0812">Transmembrane</keyword>
<dbReference type="GO" id="GO:0051205">
    <property type="term" value="P:protein insertion into membrane"/>
    <property type="evidence" value="ECO:0007669"/>
    <property type="project" value="TreeGrafter"/>
</dbReference>
<reference evidence="12" key="2">
    <citation type="submission" date="2021-04" db="EMBL/GenBank/DDBJ databases">
        <authorList>
            <person name="Gilroy R."/>
        </authorList>
    </citation>
    <scope>NUCLEOTIDE SEQUENCE</scope>
    <source>
        <strain evidence="12">CHK180-15479</strain>
    </source>
</reference>
<keyword evidence="2" id="KW-0813">Transport</keyword>
<evidence type="ECO:0000259" key="11">
    <source>
        <dbReference type="Pfam" id="PF02096"/>
    </source>
</evidence>
<keyword evidence="5" id="KW-0653">Protein transport</keyword>
<dbReference type="PANTHER" id="PTHR12428:SF65">
    <property type="entry name" value="CYTOCHROME C OXIDASE ASSEMBLY PROTEIN COX18, MITOCHONDRIAL"/>
    <property type="match status" value="1"/>
</dbReference>
<gene>
    <name evidence="12" type="ORF">H9704_01890</name>
</gene>
<dbReference type="GO" id="GO:0032977">
    <property type="term" value="F:membrane insertase activity"/>
    <property type="evidence" value="ECO:0007669"/>
    <property type="project" value="InterPro"/>
</dbReference>
<evidence type="ECO:0000256" key="7">
    <source>
        <dbReference type="ARBA" id="ARBA00023136"/>
    </source>
</evidence>
<comment type="similarity">
    <text evidence="9">Belongs to the OXA1/ALB3/YidC family.</text>
</comment>
<dbReference type="Proteomes" id="UP000823910">
    <property type="component" value="Unassembled WGS sequence"/>
</dbReference>
<accession>A0A9D2MZN8</accession>
<sequence length="446" mass="49370">MDGFVVGAVVLTKTGGVLGPIADILGWIMDLLFRFTSTFGIENVGLCIILFTLVTKLLMIPLTIKQQKSSKLMSVMQPELAAIQKKYKGRENDQKAAMMMNAEMKAVYEKYGTSMTGGCLPLLIQLPIIFALYRVIYNIPAYVQSIRGYYEAVISKLPSGYETAEVFTTLAEAHNMAGGNYDLTNTNTVIDLLYKLTGQQWDSLVAAFSAVGDAVTNTGVRVVDAIENMQTFLGLNISYTPWQVISNFLFDREATGVTLLMAISALCIPLFAGLSQWYSTKLMMANQSKQTQQAQDDNPAASMMKSMNITMPLMSVFFCFTFASGIGLYWVAQSVFTIIQQVGINSYLNKVDIDDLVQKNVEKANKKRAKKGLPPTKVGNVDEMLKKMEEKEAKEETARMAKIAKTKAQVEESNKYYNDNAKPGSLAAKANMVAKYNEKHEKGNKK</sequence>
<evidence type="ECO:0000256" key="5">
    <source>
        <dbReference type="ARBA" id="ARBA00022927"/>
    </source>
</evidence>
<dbReference type="Pfam" id="PF02096">
    <property type="entry name" value="60KD_IMP"/>
    <property type="match status" value="1"/>
</dbReference>
<evidence type="ECO:0000256" key="6">
    <source>
        <dbReference type="ARBA" id="ARBA00022989"/>
    </source>
</evidence>
<dbReference type="EMBL" id="DWWT01000005">
    <property type="protein sequence ID" value="HJC04901.1"/>
    <property type="molecule type" value="Genomic_DNA"/>
</dbReference>
<name>A0A9D2MZN8_9FIRM</name>
<feature type="transmembrane region" description="Helical" evidence="10">
    <location>
        <begin position="257"/>
        <end position="278"/>
    </location>
</feature>
<keyword evidence="6 10" id="KW-1133">Transmembrane helix</keyword>
<dbReference type="GO" id="GO:0005886">
    <property type="term" value="C:plasma membrane"/>
    <property type="evidence" value="ECO:0007669"/>
    <property type="project" value="UniProtKB-SubCell"/>
</dbReference>
<comment type="caution">
    <text evidence="12">The sequence shown here is derived from an EMBL/GenBank/DDBJ whole genome shotgun (WGS) entry which is preliminary data.</text>
</comment>
<evidence type="ECO:0000256" key="8">
    <source>
        <dbReference type="ARBA" id="ARBA00023186"/>
    </source>
</evidence>
<feature type="transmembrane region" description="Helical" evidence="10">
    <location>
        <begin position="43"/>
        <end position="64"/>
    </location>
</feature>
<feature type="transmembrane region" description="Helical" evidence="10">
    <location>
        <begin position="309"/>
        <end position="331"/>
    </location>
</feature>
<dbReference type="InterPro" id="IPR028055">
    <property type="entry name" value="YidC/Oxa/ALB_C"/>
</dbReference>
<keyword evidence="7 10" id="KW-0472">Membrane</keyword>
<dbReference type="AlphaFoldDB" id="A0A9D2MZN8"/>
<evidence type="ECO:0000256" key="3">
    <source>
        <dbReference type="ARBA" id="ARBA00022475"/>
    </source>
</evidence>
<evidence type="ECO:0000256" key="1">
    <source>
        <dbReference type="ARBA" id="ARBA00004651"/>
    </source>
</evidence>
<dbReference type="InterPro" id="IPR047196">
    <property type="entry name" value="YidC_ALB_C"/>
</dbReference>
<comment type="subcellular location">
    <subcellularLocation>
        <location evidence="1">Cell membrane</location>
        <topology evidence="1">Multi-pass membrane protein</topology>
    </subcellularLocation>
    <subcellularLocation>
        <location evidence="9">Membrane</location>
        <topology evidence="9">Multi-pass membrane protein</topology>
    </subcellularLocation>
</comment>
<evidence type="ECO:0000256" key="4">
    <source>
        <dbReference type="ARBA" id="ARBA00022692"/>
    </source>
</evidence>
<dbReference type="PANTHER" id="PTHR12428">
    <property type="entry name" value="OXA1"/>
    <property type="match status" value="1"/>
</dbReference>
<dbReference type="CDD" id="cd20070">
    <property type="entry name" value="5TM_YidC_Alb3"/>
    <property type="match status" value="1"/>
</dbReference>